<dbReference type="InterPro" id="IPR029068">
    <property type="entry name" value="Glyas_Bleomycin-R_OHBP_Dase"/>
</dbReference>
<dbReference type="Gene3D" id="3.10.180.10">
    <property type="entry name" value="2,3-Dihydroxybiphenyl 1,2-Dioxygenase, domain 1"/>
    <property type="match status" value="2"/>
</dbReference>
<keyword evidence="3" id="KW-0560">Oxidoreductase</keyword>
<dbReference type="Pfam" id="PF00903">
    <property type="entry name" value="Glyoxalase"/>
    <property type="match status" value="2"/>
</dbReference>
<organism evidence="3 4">
    <name type="scientific">Halobacillus alkaliphilus</name>
    <dbReference type="NCBI Taxonomy" id="396056"/>
    <lineage>
        <taxon>Bacteria</taxon>
        <taxon>Bacillati</taxon>
        <taxon>Bacillota</taxon>
        <taxon>Bacilli</taxon>
        <taxon>Bacillales</taxon>
        <taxon>Bacillaceae</taxon>
        <taxon>Halobacillus</taxon>
    </lineage>
</organism>
<dbReference type="GO" id="GO:0051213">
    <property type="term" value="F:dioxygenase activity"/>
    <property type="evidence" value="ECO:0007669"/>
    <property type="project" value="UniProtKB-KW"/>
</dbReference>
<dbReference type="RefSeq" id="WP_089749638.1">
    <property type="nucleotide sequence ID" value="NZ_FOOG01000002.1"/>
</dbReference>
<dbReference type="EMBL" id="FOOG01000002">
    <property type="protein sequence ID" value="SFF57727.1"/>
    <property type="molecule type" value="Genomic_DNA"/>
</dbReference>
<dbReference type="CDD" id="cd07255">
    <property type="entry name" value="VOC_BsCatE_like_N"/>
    <property type="match status" value="1"/>
</dbReference>
<dbReference type="InterPro" id="IPR037523">
    <property type="entry name" value="VOC_core"/>
</dbReference>
<keyword evidence="4" id="KW-1185">Reference proteome</keyword>
<reference evidence="4" key="1">
    <citation type="submission" date="2016-10" db="EMBL/GenBank/DDBJ databases">
        <authorList>
            <person name="Varghese N."/>
            <person name="Submissions S."/>
        </authorList>
    </citation>
    <scope>NUCLEOTIDE SEQUENCE [LARGE SCALE GENOMIC DNA]</scope>
    <source>
        <strain evidence="4">FP5</strain>
    </source>
</reference>
<dbReference type="PANTHER" id="PTHR43279:SF1">
    <property type="entry name" value="CATECHOL-2,3-DIOXYGENASE"/>
    <property type="match status" value="1"/>
</dbReference>
<protein>
    <submittedName>
        <fullName evidence="3">Catechol 2,3-dioxygenase</fullName>
    </submittedName>
</protein>
<accession>A0A1I2JXI9</accession>
<feature type="domain" description="VOC" evidence="2">
    <location>
        <begin position="12"/>
        <end position="128"/>
    </location>
</feature>
<feature type="domain" description="VOC" evidence="2">
    <location>
        <begin position="170"/>
        <end position="287"/>
    </location>
</feature>
<name>A0A1I2JXI9_9BACI</name>
<dbReference type="GO" id="GO:0046872">
    <property type="term" value="F:metal ion binding"/>
    <property type="evidence" value="ECO:0007669"/>
    <property type="project" value="UniProtKB-KW"/>
</dbReference>
<dbReference type="InterPro" id="IPR004360">
    <property type="entry name" value="Glyas_Fos-R_dOase_dom"/>
</dbReference>
<gene>
    <name evidence="3" type="ORF">SAMN05216353_102108</name>
</gene>
<dbReference type="PROSITE" id="PS00934">
    <property type="entry name" value="GLYOXALASE_I_1"/>
    <property type="match status" value="1"/>
</dbReference>
<evidence type="ECO:0000256" key="1">
    <source>
        <dbReference type="ARBA" id="ARBA00022723"/>
    </source>
</evidence>
<evidence type="ECO:0000259" key="2">
    <source>
        <dbReference type="PROSITE" id="PS51819"/>
    </source>
</evidence>
<dbReference type="InterPro" id="IPR018146">
    <property type="entry name" value="Glyoxalase_1_CS"/>
</dbReference>
<dbReference type="PROSITE" id="PS51819">
    <property type="entry name" value="VOC"/>
    <property type="match status" value="2"/>
</dbReference>
<keyword evidence="3" id="KW-0223">Dioxygenase</keyword>
<dbReference type="OrthoDB" id="9792626at2"/>
<dbReference type="SUPFAM" id="SSF54593">
    <property type="entry name" value="Glyoxalase/Bleomycin resistance protein/Dihydroxybiphenyl dioxygenase"/>
    <property type="match status" value="1"/>
</dbReference>
<dbReference type="AlphaFoldDB" id="A0A1I2JXI9"/>
<evidence type="ECO:0000313" key="4">
    <source>
        <dbReference type="Proteomes" id="UP000198897"/>
    </source>
</evidence>
<dbReference type="GO" id="GO:0004462">
    <property type="term" value="F:lactoylglutathione lyase activity"/>
    <property type="evidence" value="ECO:0007669"/>
    <property type="project" value="InterPro"/>
</dbReference>
<sequence length="287" mass="31772">MESVFFQAPSTYVGTVELKVQELTKSIQFYTDVIGLQVIEQSEYKAVLSADGTRALLTIEQPSFIQPKAKATTGLYHFALLLPDRLSLAKVFKHLADRGIRLGAADHLVSEALYLNDPDGNGIEIYRDRPSKTWTWHNGKVTMTVDPLDSKGLHKELSGQDWQGLPTETIMGHIHLHVHDLDQARHFYCDGLGFEITSDQLNQALFLSSNGYHHHIGLNTWQGTNAPPASEENAGLKQYTLLFPNQAKRDQAIQRLQQLGYGADMQGGQTVVSDPSGNLVILAVHGS</sequence>
<evidence type="ECO:0000313" key="3">
    <source>
        <dbReference type="EMBL" id="SFF57727.1"/>
    </source>
</evidence>
<keyword evidence="1" id="KW-0479">Metal-binding</keyword>
<dbReference type="CDD" id="cd16359">
    <property type="entry name" value="VOC_BsCatE_like_C"/>
    <property type="match status" value="1"/>
</dbReference>
<proteinExistence type="predicted"/>
<dbReference type="PANTHER" id="PTHR43279">
    <property type="entry name" value="CATECHOL-2,3-DIOXYGENASE"/>
    <property type="match status" value="1"/>
</dbReference>
<dbReference type="Proteomes" id="UP000198897">
    <property type="component" value="Unassembled WGS sequence"/>
</dbReference>